<dbReference type="AlphaFoldDB" id="A0A2P2P321"/>
<reference evidence="1" key="1">
    <citation type="submission" date="2018-02" db="EMBL/GenBank/DDBJ databases">
        <title>Rhizophora mucronata_Transcriptome.</title>
        <authorList>
            <person name="Meera S.P."/>
            <person name="Sreeshan A."/>
            <person name="Augustine A."/>
        </authorList>
    </citation>
    <scope>NUCLEOTIDE SEQUENCE</scope>
    <source>
        <tissue evidence="1">Leaf</tissue>
    </source>
</reference>
<name>A0A2P2P321_RHIMU</name>
<accession>A0A2P2P321</accession>
<organism evidence="1">
    <name type="scientific">Rhizophora mucronata</name>
    <name type="common">Asiatic mangrove</name>
    <dbReference type="NCBI Taxonomy" id="61149"/>
    <lineage>
        <taxon>Eukaryota</taxon>
        <taxon>Viridiplantae</taxon>
        <taxon>Streptophyta</taxon>
        <taxon>Embryophyta</taxon>
        <taxon>Tracheophyta</taxon>
        <taxon>Spermatophyta</taxon>
        <taxon>Magnoliopsida</taxon>
        <taxon>eudicotyledons</taxon>
        <taxon>Gunneridae</taxon>
        <taxon>Pentapetalae</taxon>
        <taxon>rosids</taxon>
        <taxon>fabids</taxon>
        <taxon>Malpighiales</taxon>
        <taxon>Rhizophoraceae</taxon>
        <taxon>Rhizophora</taxon>
    </lineage>
</organism>
<dbReference type="EMBL" id="GGEC01068671">
    <property type="protein sequence ID" value="MBX49155.1"/>
    <property type="molecule type" value="Transcribed_RNA"/>
</dbReference>
<proteinExistence type="predicted"/>
<sequence length="18" mass="2211">MRQIFGCCFVDYFSFLFS</sequence>
<protein>
    <submittedName>
        <fullName evidence="1">Uncharacterized protein</fullName>
    </submittedName>
</protein>
<evidence type="ECO:0000313" key="1">
    <source>
        <dbReference type="EMBL" id="MBX49155.1"/>
    </source>
</evidence>